<dbReference type="OrthoDB" id="9798547at2"/>
<evidence type="ECO:0000256" key="3">
    <source>
        <dbReference type="ARBA" id="ARBA00022722"/>
    </source>
</evidence>
<keyword evidence="7" id="KW-0346">Stress response</keyword>
<evidence type="ECO:0000256" key="2">
    <source>
        <dbReference type="ARBA" id="ARBA00022649"/>
    </source>
</evidence>
<organism evidence="8 9">
    <name type="scientific">Hymenobacter rubripertinctus</name>
    <dbReference type="NCBI Taxonomy" id="2029981"/>
    <lineage>
        <taxon>Bacteria</taxon>
        <taxon>Pseudomonadati</taxon>
        <taxon>Bacteroidota</taxon>
        <taxon>Cytophagia</taxon>
        <taxon>Cytophagales</taxon>
        <taxon>Hymenobacteraceae</taxon>
        <taxon>Hymenobacter</taxon>
    </lineage>
</organism>
<dbReference type="RefSeq" id="WP_119656440.1">
    <property type="nucleotide sequence ID" value="NZ_JBHUOI010000024.1"/>
</dbReference>
<comment type="similarity">
    <text evidence="1">Belongs to the HicA mRNA interferase family.</text>
</comment>
<dbReference type="GO" id="GO:0003729">
    <property type="term" value="F:mRNA binding"/>
    <property type="evidence" value="ECO:0007669"/>
    <property type="project" value="InterPro"/>
</dbReference>
<reference evidence="8 9" key="2">
    <citation type="submission" date="2019-01" db="EMBL/GenBank/DDBJ databases">
        <title>Hymenobacter humicola sp. nov., isolated from soils in Antarctica.</title>
        <authorList>
            <person name="Sedlacek I."/>
            <person name="Holochova P."/>
            <person name="Kralova S."/>
            <person name="Pantucek R."/>
            <person name="Stankova E."/>
            <person name="Vrbovska V."/>
            <person name="Kristofova L."/>
            <person name="Svec P."/>
            <person name="Busse H.-J."/>
        </authorList>
    </citation>
    <scope>NUCLEOTIDE SEQUENCE [LARGE SCALE GENOMIC DNA]</scope>
    <source>
        <strain evidence="8 9">CCM 8852</strain>
    </source>
</reference>
<evidence type="ECO:0000256" key="7">
    <source>
        <dbReference type="ARBA" id="ARBA00023016"/>
    </source>
</evidence>
<dbReference type="AlphaFoldDB" id="A0A418QTT6"/>
<gene>
    <name evidence="8" type="ORF">D0T11_14090</name>
</gene>
<dbReference type="EMBL" id="QYCN01000021">
    <property type="protein sequence ID" value="RIY08639.1"/>
    <property type="molecule type" value="Genomic_DNA"/>
</dbReference>
<sequence>MKRGKFIKHLEANDCPLHRHGSRHDIYKNALTDKRTSVPRHADIDEELCKEICKQLGISKP</sequence>
<name>A0A418QTT6_9BACT</name>
<comment type="caution">
    <text evidence="8">The sequence shown here is derived from an EMBL/GenBank/DDBJ whole genome shotgun (WGS) entry which is preliminary data.</text>
</comment>
<dbReference type="Proteomes" id="UP000284250">
    <property type="component" value="Unassembled WGS sequence"/>
</dbReference>
<dbReference type="GO" id="GO:0004519">
    <property type="term" value="F:endonuclease activity"/>
    <property type="evidence" value="ECO:0007669"/>
    <property type="project" value="UniProtKB-KW"/>
</dbReference>
<evidence type="ECO:0000256" key="1">
    <source>
        <dbReference type="ARBA" id="ARBA00006620"/>
    </source>
</evidence>
<evidence type="ECO:0000313" key="8">
    <source>
        <dbReference type="EMBL" id="RIY08639.1"/>
    </source>
</evidence>
<evidence type="ECO:0000256" key="4">
    <source>
        <dbReference type="ARBA" id="ARBA00022759"/>
    </source>
</evidence>
<keyword evidence="4" id="KW-0255">Endonuclease</keyword>
<dbReference type="InterPro" id="IPR038570">
    <property type="entry name" value="HicA_sf"/>
</dbReference>
<protein>
    <submittedName>
        <fullName evidence="8">Type II toxin-antitoxin system HicA family toxin</fullName>
    </submittedName>
</protein>
<accession>A0A418QTT6</accession>
<reference evidence="8 9" key="1">
    <citation type="submission" date="2018-09" db="EMBL/GenBank/DDBJ databases">
        <authorList>
            <person name="Zeman M."/>
            <person name="Pardy F."/>
        </authorList>
    </citation>
    <scope>NUCLEOTIDE SEQUENCE [LARGE SCALE GENOMIC DNA]</scope>
    <source>
        <strain evidence="8 9">CCM 8852</strain>
    </source>
</reference>
<keyword evidence="6" id="KW-0694">RNA-binding</keyword>
<keyword evidence="2" id="KW-1277">Toxin-antitoxin system</keyword>
<dbReference type="InterPro" id="IPR012933">
    <property type="entry name" value="HicA_mRNA_interferase"/>
</dbReference>
<dbReference type="GO" id="GO:0016787">
    <property type="term" value="F:hydrolase activity"/>
    <property type="evidence" value="ECO:0007669"/>
    <property type="project" value="UniProtKB-KW"/>
</dbReference>
<evidence type="ECO:0000256" key="5">
    <source>
        <dbReference type="ARBA" id="ARBA00022801"/>
    </source>
</evidence>
<dbReference type="Pfam" id="PF07927">
    <property type="entry name" value="HicA_toxin"/>
    <property type="match status" value="1"/>
</dbReference>
<keyword evidence="3" id="KW-0540">Nuclease</keyword>
<proteinExistence type="inferred from homology"/>
<evidence type="ECO:0000313" key="9">
    <source>
        <dbReference type="Proteomes" id="UP000284250"/>
    </source>
</evidence>
<dbReference type="SUPFAM" id="SSF54786">
    <property type="entry name" value="YcfA/nrd intein domain"/>
    <property type="match status" value="1"/>
</dbReference>
<keyword evidence="9" id="KW-1185">Reference proteome</keyword>
<keyword evidence="5" id="KW-0378">Hydrolase</keyword>
<evidence type="ECO:0000256" key="6">
    <source>
        <dbReference type="ARBA" id="ARBA00022884"/>
    </source>
</evidence>
<dbReference type="Gene3D" id="3.30.920.30">
    <property type="entry name" value="Hypothetical protein"/>
    <property type="match status" value="1"/>
</dbReference>